<feature type="region of interest" description="Disordered" evidence="4">
    <location>
        <begin position="435"/>
        <end position="488"/>
    </location>
</feature>
<dbReference type="GO" id="GO:0005634">
    <property type="term" value="C:nucleus"/>
    <property type="evidence" value="ECO:0007669"/>
    <property type="project" value="UniProtKB-SubCell"/>
</dbReference>
<protein>
    <submittedName>
        <fullName evidence="7">Protein tesmin/TSO1-like CXC 5</fullName>
    </submittedName>
</protein>
<dbReference type="InterPro" id="IPR005172">
    <property type="entry name" value="CRC"/>
</dbReference>
<dbReference type="PANTHER" id="PTHR12446">
    <property type="entry name" value="TESMIN/TSO1-RELATED"/>
    <property type="match status" value="1"/>
</dbReference>
<dbReference type="OrthoDB" id="6283463at2759"/>
<evidence type="ECO:0000313" key="7">
    <source>
        <dbReference type="RefSeq" id="XP_027084303.1"/>
    </source>
</evidence>
<evidence type="ECO:0000259" key="5">
    <source>
        <dbReference type="PROSITE" id="PS51634"/>
    </source>
</evidence>
<dbReference type="PANTHER" id="PTHR12446:SF34">
    <property type="entry name" value="PROTEIN LIN-54 HOMOLOG"/>
    <property type="match status" value="1"/>
</dbReference>
<feature type="compositionally biased region" description="Polar residues" evidence="4">
    <location>
        <begin position="474"/>
        <end position="487"/>
    </location>
</feature>
<evidence type="ECO:0000313" key="6">
    <source>
        <dbReference type="Proteomes" id="UP001652660"/>
    </source>
</evidence>
<dbReference type="SMART" id="SM01114">
    <property type="entry name" value="CXC"/>
    <property type="match status" value="2"/>
</dbReference>
<name>A0A6P6U172_COFAR</name>
<evidence type="ECO:0000256" key="4">
    <source>
        <dbReference type="SAM" id="MobiDB-lite"/>
    </source>
</evidence>
<evidence type="ECO:0000256" key="3">
    <source>
        <dbReference type="ARBA" id="ARBA00023242"/>
    </source>
</evidence>
<comment type="similarity">
    <text evidence="2">Belongs to the lin-54 family.</text>
</comment>
<dbReference type="PROSITE" id="PS51634">
    <property type="entry name" value="CRC"/>
    <property type="match status" value="1"/>
</dbReference>
<evidence type="ECO:0000256" key="2">
    <source>
        <dbReference type="ARBA" id="ARBA00007267"/>
    </source>
</evidence>
<organism evidence="6 7">
    <name type="scientific">Coffea arabica</name>
    <name type="common">Arabian coffee</name>
    <dbReference type="NCBI Taxonomy" id="13443"/>
    <lineage>
        <taxon>Eukaryota</taxon>
        <taxon>Viridiplantae</taxon>
        <taxon>Streptophyta</taxon>
        <taxon>Embryophyta</taxon>
        <taxon>Tracheophyta</taxon>
        <taxon>Spermatophyta</taxon>
        <taxon>Magnoliopsida</taxon>
        <taxon>eudicotyledons</taxon>
        <taxon>Gunneridae</taxon>
        <taxon>Pentapetalae</taxon>
        <taxon>asterids</taxon>
        <taxon>lamiids</taxon>
        <taxon>Gentianales</taxon>
        <taxon>Rubiaceae</taxon>
        <taxon>Ixoroideae</taxon>
        <taxon>Gardenieae complex</taxon>
        <taxon>Bertiereae - Coffeeae clade</taxon>
        <taxon>Coffeeae</taxon>
        <taxon>Coffea</taxon>
    </lineage>
</organism>
<dbReference type="InterPro" id="IPR033467">
    <property type="entry name" value="Tesmin/TSO1-like_CXC"/>
</dbReference>
<evidence type="ECO:0000256" key="1">
    <source>
        <dbReference type="ARBA" id="ARBA00004123"/>
    </source>
</evidence>
<dbReference type="RefSeq" id="XP_027084303.1">
    <property type="nucleotide sequence ID" value="XM_027228502.2"/>
</dbReference>
<keyword evidence="3" id="KW-0539">Nucleus</keyword>
<keyword evidence="6" id="KW-1185">Reference proteome</keyword>
<dbReference type="AlphaFoldDB" id="A0A6P6U172"/>
<sequence length="556" mass="61104">MEPMEASSPTAPKNGFPVKRLARQLDFTATPAMCRPLAANVILPEHPQAQLQSKLLALAKPAPPAILVSQPQVVSGEKSPPSRAMQQRRKPKVPVVMRLAHTVRRPTSQEVNKCGSPKLPDQRSIELRDATPKKKKQCNCKNSRCLKLYCECFASGTYCNGCNCTKCHNTSEHEAQRKEAIEIILERNPDAFQPKIAKSPIGTTDGSVEAYDVTIMGKHNKGCNCKKSGCLKKYCECFQASVLCSENCNCIDCKNFEGSKERDYMFHEGPTNDFRFVNQAINAAICGTSKFSYFNTLPATKKRKTEQLICRATSVDAVKDRIEQIRQENDLAPTTASFSPLSAPSAQPTTAMKFTHRPLLAEILQSKHLKELCSLLVVVSAEAAKKISGKKHVMNKGDIEEVETSISSAIQGSKDVHAQYRNESFNTSQVEGNLAYGCQSGEGDRETGSSASPETLPLMSNDRDVATEGADSPSGASNPKRNTTIKSPNREVFKEIDAEQERLVLKNFCGFLNKLITCTIIRETSHLSLSRNGLESQLGVVQNCNSNPTIQTRKSV</sequence>
<reference evidence="7" key="2">
    <citation type="submission" date="2025-08" db="UniProtKB">
        <authorList>
            <consortium name="RefSeq"/>
        </authorList>
    </citation>
    <scope>IDENTIFICATION</scope>
    <source>
        <tissue evidence="7">Leaves</tissue>
    </source>
</reference>
<proteinExistence type="inferred from homology"/>
<gene>
    <name evidence="7" type="primary">LOC113706576</name>
</gene>
<dbReference type="Proteomes" id="UP001652660">
    <property type="component" value="Chromosome 8c"/>
</dbReference>
<dbReference type="InterPro" id="IPR028307">
    <property type="entry name" value="Lin-54_fam"/>
</dbReference>
<dbReference type="GO" id="GO:0006355">
    <property type="term" value="P:regulation of DNA-templated transcription"/>
    <property type="evidence" value="ECO:0007669"/>
    <property type="project" value="TreeGrafter"/>
</dbReference>
<feature type="region of interest" description="Disordered" evidence="4">
    <location>
        <begin position="71"/>
        <end position="92"/>
    </location>
</feature>
<reference evidence="6" key="1">
    <citation type="journal article" date="2025" name="Foods">
        <title>Unveiling the Microbial Signatures of Arabica Coffee Cherries: Insights into Ripeness Specific Diversity, Functional Traits, and Implications for Quality and Safety.</title>
        <authorList>
            <consortium name="RefSeq"/>
            <person name="Tenea G.N."/>
            <person name="Cifuentes V."/>
            <person name="Reyes P."/>
            <person name="Cevallos-Vallejos M."/>
        </authorList>
    </citation>
    <scope>NUCLEOTIDE SEQUENCE [LARGE SCALE GENOMIC DNA]</scope>
</reference>
<feature type="domain" description="CRC" evidence="5">
    <location>
        <begin position="134"/>
        <end position="258"/>
    </location>
</feature>
<dbReference type="GeneID" id="113706576"/>
<accession>A0A6P6U172</accession>
<comment type="subcellular location">
    <subcellularLocation>
        <location evidence="1">Nucleus</location>
    </subcellularLocation>
</comment>
<dbReference type="Pfam" id="PF03638">
    <property type="entry name" value="TCR"/>
    <property type="match status" value="2"/>
</dbReference>